<evidence type="ECO:0000313" key="3">
    <source>
        <dbReference type="Proteomes" id="UP000257014"/>
    </source>
</evidence>
<feature type="compositionally biased region" description="Basic residues" evidence="1">
    <location>
        <begin position="16"/>
        <end position="26"/>
    </location>
</feature>
<gene>
    <name evidence="2" type="ORF">C6P37_09350</name>
</gene>
<reference evidence="2 3" key="1">
    <citation type="submission" date="2018-03" db="EMBL/GenBank/DDBJ databases">
        <authorList>
            <person name="Keele B.F."/>
        </authorList>
    </citation>
    <scope>NUCLEOTIDE SEQUENCE [LARGE SCALE GENOMIC DNA]</scope>
    <source>
        <strain evidence="2">ZCTH4_d</strain>
    </source>
</reference>
<feature type="region of interest" description="Disordered" evidence="1">
    <location>
        <begin position="16"/>
        <end position="41"/>
    </location>
</feature>
<sequence length="68" mass="7853">MCLDVYHRLEKHRRKIFPGTGRRRSQKREGEGSPNSCLEGTELLPADRITDSCGDFREFGRGGEENWN</sequence>
<dbReference type="EMBL" id="QEWE01000018">
    <property type="protein sequence ID" value="REJ28044.1"/>
    <property type="molecule type" value="Genomic_DNA"/>
</dbReference>
<dbReference type="AlphaFoldDB" id="A0A3E0K3Y1"/>
<evidence type="ECO:0000256" key="1">
    <source>
        <dbReference type="SAM" id="MobiDB-lite"/>
    </source>
</evidence>
<comment type="caution">
    <text evidence="2">The sequence shown here is derived from an EMBL/GenBank/DDBJ whole genome shotgun (WGS) entry which is preliminary data.</text>
</comment>
<proteinExistence type="predicted"/>
<dbReference type="Proteomes" id="UP000257014">
    <property type="component" value="Unassembled WGS sequence"/>
</dbReference>
<protein>
    <submittedName>
        <fullName evidence="2">Uncharacterized protein</fullName>
    </submittedName>
</protein>
<organism evidence="2 3">
    <name type="scientific">Caldibacillus debilis</name>
    <dbReference type="NCBI Taxonomy" id="301148"/>
    <lineage>
        <taxon>Bacteria</taxon>
        <taxon>Bacillati</taxon>
        <taxon>Bacillota</taxon>
        <taxon>Bacilli</taxon>
        <taxon>Bacillales</taxon>
        <taxon>Bacillaceae</taxon>
        <taxon>Caldibacillus</taxon>
    </lineage>
</organism>
<evidence type="ECO:0000313" key="2">
    <source>
        <dbReference type="EMBL" id="REJ28044.1"/>
    </source>
</evidence>
<feature type="region of interest" description="Disordered" evidence="1">
    <location>
        <begin position="49"/>
        <end position="68"/>
    </location>
</feature>
<name>A0A3E0K3Y1_9BACI</name>
<accession>A0A3E0K3Y1</accession>